<keyword evidence="2" id="KW-1185">Reference proteome</keyword>
<organism evidence="1 2">
    <name type="scientific">Clathrospora elynae</name>
    <dbReference type="NCBI Taxonomy" id="706981"/>
    <lineage>
        <taxon>Eukaryota</taxon>
        <taxon>Fungi</taxon>
        <taxon>Dikarya</taxon>
        <taxon>Ascomycota</taxon>
        <taxon>Pezizomycotina</taxon>
        <taxon>Dothideomycetes</taxon>
        <taxon>Pleosporomycetidae</taxon>
        <taxon>Pleosporales</taxon>
        <taxon>Diademaceae</taxon>
        <taxon>Clathrospora</taxon>
    </lineage>
</organism>
<sequence length="57" mass="6155">MGTPKASALASRMSLTPVRSVLAPIVEHLKPPLCLLCDLETLCEGPSNWRVQPKLEG</sequence>
<protein>
    <submittedName>
        <fullName evidence="1">Uncharacterized protein</fullName>
    </submittedName>
</protein>
<name>A0A6A5SZR2_9PLEO</name>
<proteinExistence type="predicted"/>
<dbReference type="AlphaFoldDB" id="A0A6A5SZR2"/>
<evidence type="ECO:0000313" key="2">
    <source>
        <dbReference type="Proteomes" id="UP000800038"/>
    </source>
</evidence>
<accession>A0A6A5SZR2</accession>
<gene>
    <name evidence="1" type="ORF">EJ02DRAFT_419710</name>
</gene>
<dbReference type="Proteomes" id="UP000800038">
    <property type="component" value="Unassembled WGS sequence"/>
</dbReference>
<reference evidence="1" key="1">
    <citation type="journal article" date="2020" name="Stud. Mycol.">
        <title>101 Dothideomycetes genomes: a test case for predicting lifestyles and emergence of pathogens.</title>
        <authorList>
            <person name="Haridas S."/>
            <person name="Albert R."/>
            <person name="Binder M."/>
            <person name="Bloem J."/>
            <person name="Labutti K."/>
            <person name="Salamov A."/>
            <person name="Andreopoulos B."/>
            <person name="Baker S."/>
            <person name="Barry K."/>
            <person name="Bills G."/>
            <person name="Bluhm B."/>
            <person name="Cannon C."/>
            <person name="Castanera R."/>
            <person name="Culley D."/>
            <person name="Daum C."/>
            <person name="Ezra D."/>
            <person name="Gonzalez J."/>
            <person name="Henrissat B."/>
            <person name="Kuo A."/>
            <person name="Liang C."/>
            <person name="Lipzen A."/>
            <person name="Lutzoni F."/>
            <person name="Magnuson J."/>
            <person name="Mondo S."/>
            <person name="Nolan M."/>
            <person name="Ohm R."/>
            <person name="Pangilinan J."/>
            <person name="Park H.-J."/>
            <person name="Ramirez L."/>
            <person name="Alfaro M."/>
            <person name="Sun H."/>
            <person name="Tritt A."/>
            <person name="Yoshinaga Y."/>
            <person name="Zwiers L.-H."/>
            <person name="Turgeon B."/>
            <person name="Goodwin S."/>
            <person name="Spatafora J."/>
            <person name="Crous P."/>
            <person name="Grigoriev I."/>
        </authorList>
    </citation>
    <scope>NUCLEOTIDE SEQUENCE</scope>
    <source>
        <strain evidence="1">CBS 161.51</strain>
    </source>
</reference>
<evidence type="ECO:0000313" key="1">
    <source>
        <dbReference type="EMBL" id="KAF1945182.1"/>
    </source>
</evidence>
<dbReference type="EMBL" id="ML976011">
    <property type="protein sequence ID" value="KAF1945182.1"/>
    <property type="molecule type" value="Genomic_DNA"/>
</dbReference>